<dbReference type="EMBL" id="CP014674">
    <property type="protein sequence ID" value="AOX17873.1"/>
    <property type="molecule type" value="Genomic_DNA"/>
</dbReference>
<sequence length="80" mass="9494">MGSAVLSVVRFMTEKQKDRDGTKAFPPEIQYGLKNAAMCQLLFITSWHCRLRSYQNHYMMLLDSKKSVRPRISQTNYQYW</sequence>
<dbReference type="KEGG" id="kba:A0U89_12860"/>
<organism evidence="1 2">
    <name type="scientific">Kozakia baliensis</name>
    <dbReference type="NCBI Taxonomy" id="153496"/>
    <lineage>
        <taxon>Bacteria</taxon>
        <taxon>Pseudomonadati</taxon>
        <taxon>Pseudomonadota</taxon>
        <taxon>Alphaproteobacteria</taxon>
        <taxon>Acetobacterales</taxon>
        <taxon>Acetobacteraceae</taxon>
        <taxon>Kozakia</taxon>
    </lineage>
</organism>
<keyword evidence="2" id="KW-1185">Reference proteome</keyword>
<accession>A0A1D8UW56</accession>
<proteinExistence type="predicted"/>
<dbReference type="AlphaFoldDB" id="A0A1D8UW56"/>
<gene>
    <name evidence="1" type="ORF">A0U89_12860</name>
</gene>
<name>A0A1D8UW56_9PROT</name>
<evidence type="ECO:0000313" key="1">
    <source>
        <dbReference type="EMBL" id="AOX17873.1"/>
    </source>
</evidence>
<reference evidence="1 2" key="1">
    <citation type="journal article" date="2016" name="Microb. Cell Fact.">
        <title>Dissection of exopolysaccharide biosynthesis in Kozakia baliensis.</title>
        <authorList>
            <person name="Brandt J.U."/>
            <person name="Jakob F."/>
            <person name="Behr J."/>
            <person name="Geissler A.J."/>
            <person name="Vogel R.F."/>
        </authorList>
    </citation>
    <scope>NUCLEOTIDE SEQUENCE [LARGE SCALE GENOMIC DNA]</scope>
    <source>
        <strain evidence="1 2">DSM 14400</strain>
    </source>
</reference>
<dbReference type="Proteomes" id="UP000179145">
    <property type="component" value="Chromosome"/>
</dbReference>
<dbReference type="STRING" id="153496.A0U89_12860"/>
<evidence type="ECO:0000313" key="2">
    <source>
        <dbReference type="Proteomes" id="UP000179145"/>
    </source>
</evidence>
<protein>
    <submittedName>
        <fullName evidence="1">Uncharacterized protein</fullName>
    </submittedName>
</protein>